<reference evidence="6" key="1">
    <citation type="journal article" date="2015" name="MBio">
        <title>Genome-Resolved Metagenomic Analysis Reveals Roles for Candidate Phyla and Other Microbial Community Members in Biogeochemical Transformations in Oil Reservoirs.</title>
        <authorList>
            <person name="Hu P."/>
            <person name="Tom L."/>
            <person name="Singh A."/>
            <person name="Thomas B.C."/>
            <person name="Baker B.J."/>
            <person name="Piceno Y.M."/>
            <person name="Andersen G.L."/>
            <person name="Banfield J.F."/>
        </authorList>
    </citation>
    <scope>NUCLEOTIDE SEQUENCE [LARGE SCALE GENOMIC DNA]</scope>
</reference>
<evidence type="ECO:0000313" key="6">
    <source>
        <dbReference type="Proteomes" id="UP000053961"/>
    </source>
</evidence>
<feature type="domain" description="Carbohydrate-binding/sugar hydrolysis" evidence="4">
    <location>
        <begin position="612"/>
        <end position="754"/>
    </location>
</feature>
<protein>
    <submittedName>
        <fullName evidence="5">Periplasmic copper-binding protein</fullName>
    </submittedName>
</protein>
<feature type="domain" description="Carbohydrate-binding/sugar hydrolysis" evidence="4">
    <location>
        <begin position="122"/>
        <end position="288"/>
    </location>
</feature>
<dbReference type="SMART" id="SM00710">
    <property type="entry name" value="PbH1"/>
    <property type="match status" value="18"/>
</dbReference>
<dbReference type="AlphaFoldDB" id="A0A101IKS4"/>
<organism evidence="5 6">
    <name type="scientific">Methanothrix harundinacea</name>
    <dbReference type="NCBI Taxonomy" id="301375"/>
    <lineage>
        <taxon>Archaea</taxon>
        <taxon>Methanobacteriati</taxon>
        <taxon>Methanobacteriota</taxon>
        <taxon>Stenosarchaea group</taxon>
        <taxon>Methanomicrobia</taxon>
        <taxon>Methanotrichales</taxon>
        <taxon>Methanotrichaceae</taxon>
        <taxon>Methanothrix</taxon>
    </lineage>
</organism>
<keyword evidence="3" id="KW-0833">Ubl conjugation pathway</keyword>
<dbReference type="Proteomes" id="UP000053961">
    <property type="component" value="Unassembled WGS sequence"/>
</dbReference>
<dbReference type="Pfam" id="PF05048">
    <property type="entry name" value="NosD"/>
    <property type="match status" value="4"/>
</dbReference>
<comment type="caution">
    <text evidence="5">The sequence shown here is derived from an EMBL/GenBank/DDBJ whole genome shotgun (WGS) entry which is preliminary data.</text>
</comment>
<dbReference type="PANTHER" id="PTHR22990">
    <property type="entry name" value="F-BOX ONLY PROTEIN"/>
    <property type="match status" value="1"/>
</dbReference>
<dbReference type="InterPro" id="IPR022441">
    <property type="entry name" value="Para_beta_helix_rpt-2"/>
</dbReference>
<dbReference type="PANTHER" id="PTHR22990:SF15">
    <property type="entry name" value="F-BOX ONLY PROTEIN 10"/>
    <property type="match status" value="1"/>
</dbReference>
<dbReference type="EMBL" id="LGHB01000006">
    <property type="protein sequence ID" value="KUK96981.1"/>
    <property type="molecule type" value="Genomic_DNA"/>
</dbReference>
<dbReference type="NCBIfam" id="TIGR03804">
    <property type="entry name" value="para_beta_helix"/>
    <property type="match status" value="9"/>
</dbReference>
<evidence type="ECO:0000259" key="4">
    <source>
        <dbReference type="SMART" id="SM00722"/>
    </source>
</evidence>
<comment type="pathway">
    <text evidence="1">Protein modification; protein ubiquitination.</text>
</comment>
<dbReference type="Gene3D" id="2.160.20.10">
    <property type="entry name" value="Single-stranded right-handed beta-helix, Pectin lyase-like"/>
    <property type="match status" value="4"/>
</dbReference>
<gene>
    <name evidence="5" type="ORF">XE07_0753</name>
</gene>
<evidence type="ECO:0000313" key="5">
    <source>
        <dbReference type="EMBL" id="KUK96981.1"/>
    </source>
</evidence>
<dbReference type="InterPro" id="IPR006633">
    <property type="entry name" value="Carb-bd_sugar_hydrolysis-dom"/>
</dbReference>
<accession>A0A101IKS4</accession>
<name>A0A101IKS4_9EURY</name>
<dbReference type="PATRIC" id="fig|301375.6.peg.1671"/>
<dbReference type="InterPro" id="IPR006626">
    <property type="entry name" value="PbH1"/>
</dbReference>
<sequence>MKGKVGSLAAPGGPLNYGAKTSLALVLAVLAMLCAPTMAQDSATGSEISQSHGETMSVPGDFAGIQEAIDAASPGDLIVVDGGIYRENVNVTKRLTLRGLNMPVVDAGENGSAIILSADGIVLEGFSLKNSGVGTAQPAGITVRSDDNAILNNTVTDSWNGISLWDSKGNVVRDNHVSYNTWAGIYLENSTNNVIANNNFSSNAGRGLIRSGFAGIHLWNSSHNTIIENVVKDNPHFGIELDSSGENIIAENDFRQNQGVGIRLWDSNNNSISGNRALDNQLSGIELQDSENNTIAGNYASGNLGRGIFLTSSQNNFIYNNYFAGNNEYDAYDDGTNAWDDGKVGNHYGDFVEGCEDEDGDGICDDAYEIFGGTNLDGHPLVRCDISLSAPKPAPQTGGGATYCVCAEGCGFASINEAIETASPGDLIEVCSGTYQETINVTKPVILRGVDTGGGMPIIDARQKGSPIKLSADGVVVEGFHVTNSSGKGVFSGSYVDAGIMVNSEGNTIRGNVATNNSYGIIVASSNNSLESNNASGNRGGILLSSIGPSDITGGNVLDGNVADDNIVGIIISFSGCNILRNNSMSGNYHNFGYDGWRDDAAATNDIDASNLVNGRRIYHLVNVYDAVIDSSSNAGTVYCIGCRNITVKDSVLEKNMDGVFLTNTSNSRIEGNVIANNTRGIHLNYHCHDNSIRSNIAINNAESGVHLHGSDDNVIERNELTESWSGIYLSNSAGNTIRTNEIRDNRNAGMSIIGSDDNAVYFNNFINNFNNILSSSSSNKWNSTEVLTYTHKGSSFDSYIGNFWTYYKGKDADGDGIGEMPYLVGADKDNYPLMKPIENYAIVSKEFGGVGVER</sequence>
<evidence type="ECO:0000256" key="1">
    <source>
        <dbReference type="ARBA" id="ARBA00004906"/>
    </source>
</evidence>
<keyword evidence="2" id="KW-0677">Repeat</keyword>
<feature type="domain" description="Carbohydrate-binding/sugar hydrolysis" evidence="4">
    <location>
        <begin position="428"/>
        <end position="573"/>
    </location>
</feature>
<dbReference type="SUPFAM" id="SSF51126">
    <property type="entry name" value="Pectin lyase-like"/>
    <property type="match status" value="3"/>
</dbReference>
<evidence type="ECO:0000256" key="3">
    <source>
        <dbReference type="ARBA" id="ARBA00022786"/>
    </source>
</evidence>
<dbReference type="InterPro" id="IPR007742">
    <property type="entry name" value="NosD_dom"/>
</dbReference>
<dbReference type="SMART" id="SM00722">
    <property type="entry name" value="CASH"/>
    <property type="match status" value="3"/>
</dbReference>
<evidence type="ECO:0000256" key="2">
    <source>
        <dbReference type="ARBA" id="ARBA00022737"/>
    </source>
</evidence>
<proteinExistence type="predicted"/>
<dbReference type="InterPro" id="IPR011050">
    <property type="entry name" value="Pectin_lyase_fold/virulence"/>
</dbReference>
<dbReference type="InterPro" id="IPR012334">
    <property type="entry name" value="Pectin_lyas_fold"/>
</dbReference>
<dbReference type="InterPro" id="IPR051550">
    <property type="entry name" value="SCF-Subunits/Alg-Epimerases"/>
</dbReference>